<accession>A0A8X6UPR1</accession>
<proteinExistence type="predicted"/>
<comment type="caution">
    <text evidence="1">The sequence shown here is derived from an EMBL/GenBank/DDBJ whole genome shotgun (WGS) entry which is preliminary data.</text>
</comment>
<organism evidence="1 2">
    <name type="scientific">Nephila pilipes</name>
    <name type="common">Giant wood spider</name>
    <name type="synonym">Nephila maculata</name>
    <dbReference type="NCBI Taxonomy" id="299642"/>
    <lineage>
        <taxon>Eukaryota</taxon>
        <taxon>Metazoa</taxon>
        <taxon>Ecdysozoa</taxon>
        <taxon>Arthropoda</taxon>
        <taxon>Chelicerata</taxon>
        <taxon>Arachnida</taxon>
        <taxon>Araneae</taxon>
        <taxon>Araneomorphae</taxon>
        <taxon>Entelegynae</taxon>
        <taxon>Araneoidea</taxon>
        <taxon>Nephilidae</taxon>
        <taxon>Nephila</taxon>
    </lineage>
</organism>
<name>A0A8X6UPR1_NEPPI</name>
<evidence type="ECO:0000313" key="2">
    <source>
        <dbReference type="Proteomes" id="UP000887013"/>
    </source>
</evidence>
<reference evidence="1" key="1">
    <citation type="submission" date="2020-08" db="EMBL/GenBank/DDBJ databases">
        <title>Multicomponent nature underlies the extraordinary mechanical properties of spider dragline silk.</title>
        <authorList>
            <person name="Kono N."/>
            <person name="Nakamura H."/>
            <person name="Mori M."/>
            <person name="Yoshida Y."/>
            <person name="Ohtoshi R."/>
            <person name="Malay A.D."/>
            <person name="Moran D.A.P."/>
            <person name="Tomita M."/>
            <person name="Numata K."/>
            <person name="Arakawa K."/>
        </authorList>
    </citation>
    <scope>NUCLEOTIDE SEQUENCE</scope>
</reference>
<dbReference type="AlphaFoldDB" id="A0A8X6UPR1"/>
<keyword evidence="2" id="KW-1185">Reference proteome</keyword>
<sequence length="84" mass="8794">MKNGNQIDEDRDSVGWGLPTGQFSSHGYTSCKVVACGDKEFSGSLLSIECQRNLIQSTGVEKISSGARSMIVGTLVGSGRDAPA</sequence>
<dbReference type="Proteomes" id="UP000887013">
    <property type="component" value="Unassembled WGS sequence"/>
</dbReference>
<gene>
    <name evidence="1" type="ORF">NPIL_378671</name>
</gene>
<evidence type="ECO:0000313" key="1">
    <source>
        <dbReference type="EMBL" id="GFU37592.1"/>
    </source>
</evidence>
<protein>
    <submittedName>
        <fullName evidence="1">Uncharacterized protein</fullName>
    </submittedName>
</protein>
<dbReference type="EMBL" id="BMAW01084242">
    <property type="protein sequence ID" value="GFU37592.1"/>
    <property type="molecule type" value="Genomic_DNA"/>
</dbReference>